<dbReference type="GO" id="GO:0003723">
    <property type="term" value="F:RNA binding"/>
    <property type="evidence" value="ECO:0007669"/>
    <property type="project" value="UniProtKB-KW"/>
</dbReference>
<dbReference type="EMBL" id="JANBPK010000946">
    <property type="protein sequence ID" value="KAJ2928010.1"/>
    <property type="molecule type" value="Genomic_DNA"/>
</dbReference>
<evidence type="ECO:0000313" key="6">
    <source>
        <dbReference type="EMBL" id="KAJ2928010.1"/>
    </source>
</evidence>
<sequence>MTDLFTLLGIKHNRSTAFHPQTDGQTERINQELEQYLRIFISKRQDDWTAWLPLAVFSYNDKVHSATGYSPFFLNHGQHPWKGTEARVHVKSEPATDFVSRMKQIHEDAQSSLKAAADTMKRLYDRKRRDSVKYKPGDKVYLEATNISTTRPSRKLSDKRYGPFIILEKVGESAYKLKLPEQWKAIHPVFNEALLTPWKRPTFTSQQRPAPPPPVIVDNEREYEVEGIQDSRLFCGKLQYYVKWKGYPQEERTWEPEANVKNSPELVTAFHRKHPSAPRRINQRLRFMPYENMTEPKKAIFDWTAGKLREVRKWRERDKGIEVVEDDESKRGG</sequence>
<dbReference type="Proteomes" id="UP001140091">
    <property type="component" value="Unassembled WGS sequence"/>
</dbReference>
<dbReference type="InterPro" id="IPR001584">
    <property type="entry name" value="Integrase_cat-core"/>
</dbReference>
<dbReference type="InterPro" id="IPR050951">
    <property type="entry name" value="Retrovirus_Pol_polyprotein"/>
</dbReference>
<dbReference type="PROSITE" id="PS50994">
    <property type="entry name" value="INTEGRASE"/>
    <property type="match status" value="1"/>
</dbReference>
<reference evidence="6" key="1">
    <citation type="submission" date="2022-06" db="EMBL/GenBank/DDBJ databases">
        <title>Genome Sequence of Candolleomyces eurysporus.</title>
        <authorList>
            <person name="Buettner E."/>
        </authorList>
    </citation>
    <scope>NUCLEOTIDE SEQUENCE</scope>
    <source>
        <strain evidence="6">VTCC 930004</strain>
    </source>
</reference>
<dbReference type="PANTHER" id="PTHR37984:SF15">
    <property type="entry name" value="INTEGRASE CATALYTIC DOMAIN-CONTAINING PROTEIN"/>
    <property type="match status" value="1"/>
</dbReference>
<proteinExistence type="predicted"/>
<dbReference type="Pfam" id="PF24626">
    <property type="entry name" value="SH3_Tf2-1"/>
    <property type="match status" value="1"/>
</dbReference>
<dbReference type="SUPFAM" id="SSF54160">
    <property type="entry name" value="Chromo domain-like"/>
    <property type="match status" value="1"/>
</dbReference>
<dbReference type="InterPro" id="IPR023779">
    <property type="entry name" value="Chromodomain_CS"/>
</dbReference>
<dbReference type="InterPro" id="IPR000953">
    <property type="entry name" value="Chromo/chromo_shadow_dom"/>
</dbReference>
<dbReference type="Gene3D" id="2.40.50.40">
    <property type="match status" value="1"/>
</dbReference>
<gene>
    <name evidence="6" type="ORF">H1R20_g9081</name>
</gene>
<dbReference type="InterPro" id="IPR023780">
    <property type="entry name" value="Chromo_domain"/>
</dbReference>
<feature type="non-terminal residue" evidence="6">
    <location>
        <position position="333"/>
    </location>
</feature>
<dbReference type="OrthoDB" id="2273864at2759"/>
<dbReference type="InterPro" id="IPR012337">
    <property type="entry name" value="RNaseH-like_sf"/>
</dbReference>
<comment type="caution">
    <text evidence="6">The sequence shown here is derived from an EMBL/GenBank/DDBJ whole genome shotgun (WGS) entry which is preliminary data.</text>
</comment>
<protein>
    <submittedName>
        <fullName evidence="6">Uncharacterized protein</fullName>
    </submittedName>
</protein>
<dbReference type="InterPro" id="IPR056924">
    <property type="entry name" value="SH3_Tf2-1"/>
</dbReference>
<feature type="domain" description="Integrase catalytic" evidence="5">
    <location>
        <begin position="1"/>
        <end position="79"/>
    </location>
</feature>
<dbReference type="SUPFAM" id="SSF53098">
    <property type="entry name" value="Ribonuclease H-like"/>
    <property type="match status" value="1"/>
</dbReference>
<evidence type="ECO:0000259" key="5">
    <source>
        <dbReference type="PROSITE" id="PS50994"/>
    </source>
</evidence>
<accession>A0A9W8MDI9</accession>
<dbReference type="InterPro" id="IPR036397">
    <property type="entry name" value="RNaseH_sf"/>
</dbReference>
<dbReference type="PRINTS" id="PR00504">
    <property type="entry name" value="CHROMODOMAIN"/>
</dbReference>
<dbReference type="PROSITE" id="PS00598">
    <property type="entry name" value="CHROMO_1"/>
    <property type="match status" value="1"/>
</dbReference>
<name>A0A9W8MDI9_9AGAR</name>
<dbReference type="PROSITE" id="PS50013">
    <property type="entry name" value="CHROMO_2"/>
    <property type="match status" value="1"/>
</dbReference>
<feature type="domain" description="Chromo" evidence="4">
    <location>
        <begin position="223"/>
        <end position="282"/>
    </location>
</feature>
<dbReference type="CDD" id="cd00024">
    <property type="entry name" value="CD_CSD"/>
    <property type="match status" value="1"/>
</dbReference>
<evidence type="ECO:0000256" key="2">
    <source>
        <dbReference type="ARBA" id="ARBA00022884"/>
    </source>
</evidence>
<evidence type="ECO:0000259" key="4">
    <source>
        <dbReference type="PROSITE" id="PS50013"/>
    </source>
</evidence>
<dbReference type="AlphaFoldDB" id="A0A9W8MDI9"/>
<keyword evidence="7" id="KW-1185">Reference proteome</keyword>
<dbReference type="InterPro" id="IPR017984">
    <property type="entry name" value="Chromo_dom_subgr"/>
</dbReference>
<dbReference type="Gene3D" id="3.30.420.10">
    <property type="entry name" value="Ribonuclease H-like superfamily/Ribonuclease H"/>
    <property type="match status" value="1"/>
</dbReference>
<dbReference type="InterPro" id="IPR016197">
    <property type="entry name" value="Chromo-like_dom_sf"/>
</dbReference>
<dbReference type="SMART" id="SM00298">
    <property type="entry name" value="CHROMO"/>
    <property type="match status" value="1"/>
</dbReference>
<evidence type="ECO:0000313" key="7">
    <source>
        <dbReference type="Proteomes" id="UP001140091"/>
    </source>
</evidence>
<dbReference type="GO" id="GO:0006338">
    <property type="term" value="P:chromatin remodeling"/>
    <property type="evidence" value="ECO:0007669"/>
    <property type="project" value="UniProtKB-ARBA"/>
</dbReference>
<keyword evidence="2" id="KW-0694">RNA-binding</keyword>
<dbReference type="GO" id="GO:0015074">
    <property type="term" value="P:DNA integration"/>
    <property type="evidence" value="ECO:0007669"/>
    <property type="project" value="InterPro"/>
</dbReference>
<organism evidence="6 7">
    <name type="scientific">Candolleomyces eurysporus</name>
    <dbReference type="NCBI Taxonomy" id="2828524"/>
    <lineage>
        <taxon>Eukaryota</taxon>
        <taxon>Fungi</taxon>
        <taxon>Dikarya</taxon>
        <taxon>Basidiomycota</taxon>
        <taxon>Agaricomycotina</taxon>
        <taxon>Agaricomycetes</taxon>
        <taxon>Agaricomycetidae</taxon>
        <taxon>Agaricales</taxon>
        <taxon>Agaricineae</taxon>
        <taxon>Psathyrellaceae</taxon>
        <taxon>Candolleomyces</taxon>
    </lineage>
</organism>
<comment type="subcellular location">
    <subcellularLocation>
        <location evidence="1">Nucleus</location>
    </subcellularLocation>
</comment>
<dbReference type="PANTHER" id="PTHR37984">
    <property type="entry name" value="PROTEIN CBG26694"/>
    <property type="match status" value="1"/>
</dbReference>
<dbReference type="Pfam" id="PF00385">
    <property type="entry name" value="Chromo"/>
    <property type="match status" value="1"/>
</dbReference>
<evidence type="ECO:0000256" key="1">
    <source>
        <dbReference type="ARBA" id="ARBA00004123"/>
    </source>
</evidence>
<evidence type="ECO:0000256" key="3">
    <source>
        <dbReference type="ARBA" id="ARBA00023242"/>
    </source>
</evidence>
<dbReference type="GO" id="GO:0005634">
    <property type="term" value="C:nucleus"/>
    <property type="evidence" value="ECO:0007669"/>
    <property type="project" value="UniProtKB-SubCell"/>
</dbReference>
<keyword evidence="3" id="KW-0539">Nucleus</keyword>